<dbReference type="Gene3D" id="1.50.10.10">
    <property type="match status" value="1"/>
</dbReference>
<accession>A0A841JVL1</accession>
<proteinExistence type="predicted"/>
<feature type="signal peptide" evidence="1">
    <location>
        <begin position="1"/>
        <end position="17"/>
    </location>
</feature>
<dbReference type="RefSeq" id="WP_156186036.1">
    <property type="nucleotide sequence ID" value="NZ_JACHEK010000007.1"/>
</dbReference>
<comment type="caution">
    <text evidence="2">The sequence shown here is derived from an EMBL/GenBank/DDBJ whole genome shotgun (WGS) entry which is preliminary data.</text>
</comment>
<organism evidence="2 3">
    <name type="scientific">Silvibacterium bohemicum</name>
    <dbReference type="NCBI Taxonomy" id="1577686"/>
    <lineage>
        <taxon>Bacteria</taxon>
        <taxon>Pseudomonadati</taxon>
        <taxon>Acidobacteriota</taxon>
        <taxon>Terriglobia</taxon>
        <taxon>Terriglobales</taxon>
        <taxon>Acidobacteriaceae</taxon>
        <taxon>Silvibacterium</taxon>
    </lineage>
</organism>
<dbReference type="OrthoDB" id="9759959at2"/>
<name>A0A841JVL1_9BACT</name>
<reference evidence="2 3" key="1">
    <citation type="submission" date="2020-08" db="EMBL/GenBank/DDBJ databases">
        <title>Genomic Encyclopedia of Type Strains, Phase IV (KMG-IV): sequencing the most valuable type-strain genomes for metagenomic binning, comparative biology and taxonomic classification.</title>
        <authorList>
            <person name="Goeker M."/>
        </authorList>
    </citation>
    <scope>NUCLEOTIDE SEQUENCE [LARGE SCALE GENOMIC DNA]</scope>
    <source>
        <strain evidence="2 3">DSM 103733</strain>
    </source>
</reference>
<dbReference type="EMBL" id="JACHEK010000007">
    <property type="protein sequence ID" value="MBB6145423.1"/>
    <property type="molecule type" value="Genomic_DNA"/>
</dbReference>
<sequence length="840" mass="92053">MKTSVLLLMFCSALCGALPLDGQSSPALNTLPEFPHSSSTGEMALSREAVPSKPFSVIGPRGALLGEQNGRYEAWIFPWKIFSGMRITAAMEGYPVPIDVNDHAAEIDVQPDHTTITYSHANFTVRQIMLAPKQSPDGAGVQVFYQIEAIRPVTLTFSFDPVMQKMWPAASGGNPSPEWVATQGGSGFYILHEDLPGDAAALAMPSAEAGILAPYQERARTWPLQFVLHFDPKKDQDRLFPLLMTVADSQQSSTKEGLARSLEALDSSSQATYTANRDYYRNFVQQHTNLDSPDADLNAAFSWAEVAIDQLRVQTIDHKEEALTAGFVGSGDAARPGFGWFFGRDALWSLYAVNSYGDYATTREEIEFLLHRQRADGKIMHEWSQTADLVDWKSLPYEYAAADATELLPMAMNDYLKISGDAAFIASHWDALAKAWNFETSHDSADGIYNNGQGTGWVESWIPSMPQQEIYLAVLDEEASQAFAHLAQSAGHGHLAAQAKERAATIRATIEKEYFLPSSNFYAFSRNADGTTDDTATIFPSVAWWDGDSSLNHPDEMLNRWASAEFSTDWGTRILSDRTNFYDPISYHQGTVWPLFTGWVSVAEYRAGRSLSGYAHLMQNANLTWAQDLGATTELLSGQFYQALGRSTAHQLWSSAMVISPVLRGMFGLEWDAAEHSLNITPHLPANWNHAALRRLPVGDKTVDLVFTRRGQELVVEASGAGAAGLHLASHAEGARAEGGLLRIPLPAVEVAIAQQLPPFGDETKQMKVLDEKTAPHRLVLTLAAQGSSEQKLLLKENAPGLKMQTSDAALGAVNDGLRELVVEFPAGVGYVTKTVTISW</sequence>
<dbReference type="InterPro" id="IPR012341">
    <property type="entry name" value="6hp_glycosidase-like_sf"/>
</dbReference>
<protein>
    <submittedName>
        <fullName evidence="2">Glycogen debranching enzyme</fullName>
    </submittedName>
</protein>
<evidence type="ECO:0000313" key="3">
    <source>
        <dbReference type="Proteomes" id="UP000538666"/>
    </source>
</evidence>
<dbReference type="Proteomes" id="UP000538666">
    <property type="component" value="Unassembled WGS sequence"/>
</dbReference>
<keyword evidence="1" id="KW-0732">Signal</keyword>
<dbReference type="InterPro" id="IPR008928">
    <property type="entry name" value="6-hairpin_glycosidase_sf"/>
</dbReference>
<dbReference type="SUPFAM" id="SSF48208">
    <property type="entry name" value="Six-hairpin glycosidases"/>
    <property type="match status" value="1"/>
</dbReference>
<keyword evidence="3" id="KW-1185">Reference proteome</keyword>
<evidence type="ECO:0000256" key="1">
    <source>
        <dbReference type="SAM" id="SignalP"/>
    </source>
</evidence>
<dbReference type="AlphaFoldDB" id="A0A841JVL1"/>
<dbReference type="GO" id="GO:0005975">
    <property type="term" value="P:carbohydrate metabolic process"/>
    <property type="evidence" value="ECO:0007669"/>
    <property type="project" value="InterPro"/>
</dbReference>
<evidence type="ECO:0000313" key="2">
    <source>
        <dbReference type="EMBL" id="MBB6145423.1"/>
    </source>
</evidence>
<gene>
    <name evidence="2" type="ORF">HNQ77_003384</name>
</gene>
<feature type="chain" id="PRO_5032600168" evidence="1">
    <location>
        <begin position="18"/>
        <end position="840"/>
    </location>
</feature>